<dbReference type="InterPro" id="IPR003439">
    <property type="entry name" value="ABC_transporter-like_ATP-bd"/>
</dbReference>
<organism evidence="6 7">
    <name type="scientific">Spongiactinospora rosea</name>
    <dbReference type="NCBI Taxonomy" id="2248750"/>
    <lineage>
        <taxon>Bacteria</taxon>
        <taxon>Bacillati</taxon>
        <taxon>Actinomycetota</taxon>
        <taxon>Actinomycetes</taxon>
        <taxon>Streptosporangiales</taxon>
        <taxon>Streptosporangiaceae</taxon>
        <taxon>Spongiactinospora</taxon>
    </lineage>
</organism>
<dbReference type="Pfam" id="PF00005">
    <property type="entry name" value="ABC_tran"/>
    <property type="match status" value="1"/>
</dbReference>
<evidence type="ECO:0000256" key="3">
    <source>
        <dbReference type="ARBA" id="ARBA00022741"/>
    </source>
</evidence>
<dbReference type="SMART" id="SM00382">
    <property type="entry name" value="AAA"/>
    <property type="match status" value="1"/>
</dbReference>
<dbReference type="PANTHER" id="PTHR43776:SF7">
    <property type="entry name" value="D,D-DIPEPTIDE TRANSPORT ATP-BINDING PROTEIN DDPF-RELATED"/>
    <property type="match status" value="1"/>
</dbReference>
<evidence type="ECO:0000256" key="1">
    <source>
        <dbReference type="ARBA" id="ARBA00005417"/>
    </source>
</evidence>
<dbReference type="PROSITE" id="PS50893">
    <property type="entry name" value="ABC_TRANSPORTER_2"/>
    <property type="match status" value="1"/>
</dbReference>
<dbReference type="Proteomes" id="UP000253303">
    <property type="component" value="Unassembled WGS sequence"/>
</dbReference>
<keyword evidence="4 6" id="KW-0067">ATP-binding</keyword>
<dbReference type="AlphaFoldDB" id="A0A366M2L6"/>
<name>A0A366M2L6_9ACTN</name>
<dbReference type="InterPro" id="IPR050319">
    <property type="entry name" value="ABC_transp_ATP-bind"/>
</dbReference>
<evidence type="ECO:0000313" key="6">
    <source>
        <dbReference type="EMBL" id="RBQ20436.1"/>
    </source>
</evidence>
<dbReference type="GO" id="GO:0016887">
    <property type="term" value="F:ATP hydrolysis activity"/>
    <property type="evidence" value="ECO:0007669"/>
    <property type="project" value="InterPro"/>
</dbReference>
<evidence type="ECO:0000256" key="4">
    <source>
        <dbReference type="ARBA" id="ARBA00022840"/>
    </source>
</evidence>
<dbReference type="RefSeq" id="WP_113980630.1">
    <property type="nucleotide sequence ID" value="NZ_QMEY01000003.1"/>
</dbReference>
<gene>
    <name evidence="6" type="ORF">DP939_11695</name>
</gene>
<dbReference type="InterPro" id="IPR003593">
    <property type="entry name" value="AAA+_ATPase"/>
</dbReference>
<reference evidence="6 7" key="1">
    <citation type="submission" date="2018-06" db="EMBL/GenBank/DDBJ databases">
        <title>Sphaerisporangium craniellae sp. nov., isolated from a marine sponge in the South China Sea.</title>
        <authorList>
            <person name="Li L."/>
        </authorList>
    </citation>
    <scope>NUCLEOTIDE SEQUENCE [LARGE SCALE GENOMIC DNA]</scope>
    <source>
        <strain evidence="6 7">LHW63015</strain>
    </source>
</reference>
<keyword evidence="3" id="KW-0547">Nucleotide-binding</keyword>
<dbReference type="Gene3D" id="3.40.50.300">
    <property type="entry name" value="P-loop containing nucleotide triphosphate hydrolases"/>
    <property type="match status" value="1"/>
</dbReference>
<feature type="domain" description="ABC transporter" evidence="5">
    <location>
        <begin position="2"/>
        <end position="225"/>
    </location>
</feature>
<dbReference type="SUPFAM" id="SSF52540">
    <property type="entry name" value="P-loop containing nucleoside triphosphate hydrolases"/>
    <property type="match status" value="1"/>
</dbReference>
<protein>
    <submittedName>
        <fullName evidence="6">ABC transporter ATP-binding protein</fullName>
    </submittedName>
</protein>
<evidence type="ECO:0000313" key="7">
    <source>
        <dbReference type="Proteomes" id="UP000253303"/>
    </source>
</evidence>
<dbReference type="GO" id="GO:0055085">
    <property type="term" value="P:transmembrane transport"/>
    <property type="evidence" value="ECO:0007669"/>
    <property type="project" value="UniProtKB-ARBA"/>
</dbReference>
<proteinExistence type="inferred from homology"/>
<accession>A0A366M2L6</accession>
<keyword evidence="2" id="KW-0813">Transport</keyword>
<dbReference type="OrthoDB" id="2986442at2"/>
<keyword evidence="7" id="KW-1185">Reference proteome</keyword>
<dbReference type="GO" id="GO:0005524">
    <property type="term" value="F:ATP binding"/>
    <property type="evidence" value="ECO:0007669"/>
    <property type="project" value="UniProtKB-KW"/>
</dbReference>
<comment type="similarity">
    <text evidence="1">Belongs to the ABC transporter superfamily.</text>
</comment>
<comment type="caution">
    <text evidence="6">The sequence shown here is derived from an EMBL/GenBank/DDBJ whole genome shotgun (WGS) entry which is preliminary data.</text>
</comment>
<dbReference type="InterPro" id="IPR027417">
    <property type="entry name" value="P-loop_NTPase"/>
</dbReference>
<evidence type="ECO:0000259" key="5">
    <source>
        <dbReference type="PROSITE" id="PS50893"/>
    </source>
</evidence>
<dbReference type="EMBL" id="QMEY01000003">
    <property type="protein sequence ID" value="RBQ20436.1"/>
    <property type="molecule type" value="Genomic_DNA"/>
</dbReference>
<evidence type="ECO:0000256" key="2">
    <source>
        <dbReference type="ARBA" id="ARBA00022448"/>
    </source>
</evidence>
<dbReference type="PANTHER" id="PTHR43776">
    <property type="entry name" value="TRANSPORT ATP-BINDING PROTEIN"/>
    <property type="match status" value="1"/>
</dbReference>
<sequence>MLEAKDVTVAYQRKIVLADVSLSVEPGLVTALSGPSGCGKSTLARVLALMLRPRSGQVSVDGVTVRGWRQRADRRLRTSVALIYQSPRQAVDPRLTLTEVIAEPLAANGRPDPERVRALARETGLTDDLLTRRSHEVSEGQLQRACLARALSLEPRYLICDEMTTMLDASTQALLVGVVDAYRRRTGAGVLAISHDTVLLDRWADRVIDFAGPGVPAAPAAAGSTPDA</sequence>